<feature type="chain" id="PRO_5035276991" description="Repeat domain-containing protein" evidence="2">
    <location>
        <begin position="24"/>
        <end position="493"/>
    </location>
</feature>
<comment type="caution">
    <text evidence="3">The sequence shown here is derived from an EMBL/GenBank/DDBJ whole genome shotgun (WGS) entry which is preliminary data.</text>
</comment>
<dbReference type="InterPro" id="IPR028994">
    <property type="entry name" value="Integrin_alpha_N"/>
</dbReference>
<dbReference type="AlphaFoldDB" id="A0A8J3FKN2"/>
<dbReference type="Pfam" id="PF13517">
    <property type="entry name" value="FG-GAP_3"/>
    <property type="match status" value="2"/>
</dbReference>
<protein>
    <recommendedName>
        <fullName evidence="5">Repeat domain-containing protein</fullName>
    </recommendedName>
</protein>
<dbReference type="EMBL" id="BMMX01000001">
    <property type="protein sequence ID" value="GGK73872.1"/>
    <property type="molecule type" value="Genomic_DNA"/>
</dbReference>
<dbReference type="InterPro" id="IPR013517">
    <property type="entry name" value="FG-GAP"/>
</dbReference>
<evidence type="ECO:0000256" key="1">
    <source>
        <dbReference type="ARBA" id="ARBA00022729"/>
    </source>
</evidence>
<accession>A0A8J3FKN2</accession>
<evidence type="ECO:0008006" key="5">
    <source>
        <dbReference type="Google" id="ProtNLM"/>
    </source>
</evidence>
<reference evidence="3" key="1">
    <citation type="journal article" date="2014" name="Int. J. Syst. Evol. Microbiol.">
        <title>Complete genome sequence of Corynebacterium casei LMG S-19264T (=DSM 44701T), isolated from a smear-ripened cheese.</title>
        <authorList>
            <consortium name="US DOE Joint Genome Institute (JGI-PGF)"/>
            <person name="Walter F."/>
            <person name="Albersmeier A."/>
            <person name="Kalinowski J."/>
            <person name="Ruckert C."/>
        </authorList>
    </citation>
    <scope>NUCLEOTIDE SEQUENCE</scope>
    <source>
        <strain evidence="3">CGMCC 4.7299</strain>
    </source>
</reference>
<evidence type="ECO:0000256" key="2">
    <source>
        <dbReference type="SAM" id="SignalP"/>
    </source>
</evidence>
<proteinExistence type="predicted"/>
<name>A0A8J3FKN2_9ACTN</name>
<dbReference type="SUPFAM" id="SSF69318">
    <property type="entry name" value="Integrin alpha N-terminal domain"/>
    <property type="match status" value="1"/>
</dbReference>
<dbReference type="Proteomes" id="UP000656042">
    <property type="component" value="Unassembled WGS sequence"/>
</dbReference>
<keyword evidence="4" id="KW-1185">Reference proteome</keyword>
<gene>
    <name evidence="3" type="ORF">GCM10012284_04760</name>
</gene>
<evidence type="ECO:0000313" key="3">
    <source>
        <dbReference type="EMBL" id="GGK73872.1"/>
    </source>
</evidence>
<dbReference type="RefSeq" id="WP_189077325.1">
    <property type="nucleotide sequence ID" value="NZ_BMMX01000001.1"/>
</dbReference>
<reference evidence="3" key="2">
    <citation type="submission" date="2020-09" db="EMBL/GenBank/DDBJ databases">
        <authorList>
            <person name="Sun Q."/>
            <person name="Zhou Y."/>
        </authorList>
    </citation>
    <scope>NUCLEOTIDE SEQUENCE</scope>
    <source>
        <strain evidence="3">CGMCC 4.7299</strain>
    </source>
</reference>
<keyword evidence="1 2" id="KW-0732">Signal</keyword>
<organism evidence="3 4">
    <name type="scientific">Mangrovihabitans endophyticus</name>
    <dbReference type="NCBI Taxonomy" id="1751298"/>
    <lineage>
        <taxon>Bacteria</taxon>
        <taxon>Bacillati</taxon>
        <taxon>Actinomycetota</taxon>
        <taxon>Actinomycetes</taxon>
        <taxon>Micromonosporales</taxon>
        <taxon>Micromonosporaceae</taxon>
        <taxon>Mangrovihabitans</taxon>
    </lineage>
</organism>
<dbReference type="PANTHER" id="PTHR46580:SF2">
    <property type="entry name" value="MAM DOMAIN-CONTAINING PROTEIN"/>
    <property type="match status" value="1"/>
</dbReference>
<dbReference type="PANTHER" id="PTHR46580">
    <property type="entry name" value="SENSOR KINASE-RELATED"/>
    <property type="match status" value="1"/>
</dbReference>
<dbReference type="Gene3D" id="2.130.10.130">
    <property type="entry name" value="Integrin alpha, N-terminal"/>
    <property type="match status" value="2"/>
</dbReference>
<sequence length="493" mass="51606">MTVLSTKLALIVSVVLATTAAHAAAPAPPGPGTTAGSHVPLSVRPLACPSIPPNHDPAVIQTVYQVGLDRGVSDKVMLAAFEAGWVESHMNNLPCGDKDSLGVFQQRPSAGWGTPEQIMDVTYATTQFMIRAQANEPQFPDYTAGQLAQSVQRSCCPDRYDQAEATARSLLDEARAAVGSRAVYTGSSADFNGDGLDDIITFTHGTGADVFVALSTGTGFQGGAKWNDYFALPGEIPLTGDFNGDGKDDIVTFTQGTGADVYVGLSTGTGFQGGAKWNDYFSLPGEIPAVGDVNGDGLDDIISFTRNDLADVYVGLSTGTGFQGGAKWNDYFALPGEHPGVCDVNGDGKDDIITFTQGTGADVYVGLSTGTGFEGGTIWNDYFSLTGEQPRTGDFNGDGKTDIATFTMNSAADVYVGLSTGTGFQGGTKWNDYFGLPGEFPYTGDFNGDGKTDIVTFTHNDLADVYVGLSTGTGFQGGTKWNDYFGLPGETTL</sequence>
<feature type="signal peptide" evidence="2">
    <location>
        <begin position="1"/>
        <end position="23"/>
    </location>
</feature>
<evidence type="ECO:0000313" key="4">
    <source>
        <dbReference type="Proteomes" id="UP000656042"/>
    </source>
</evidence>